<dbReference type="Proteomes" id="UP000241472">
    <property type="component" value="Chromosome"/>
</dbReference>
<dbReference type="Pfam" id="PF11185">
    <property type="entry name" value="DUF2971"/>
    <property type="match status" value="1"/>
</dbReference>
<gene>
    <name evidence="1" type="ORF">C4N17_00425</name>
</gene>
<sequence>MSKSEEKIIYHYCSVEVFISIIENQELWASDIFKMNDSSEEKYLEDLLRFYLKRIHGELLKDKKLKEYLDKKGKNDKESTKKERENTEKLKKELFKEYYNKIFSASIKKNIDNYIKINKFLTINDLLKEKSKKIKRYILCFSGDGDLLSQWRAYADDGKGISIGFKKSGIKEFLKGIEFETIDIEHKEKIRKILKKIEVDLFDIEYIKKIKESSYNEELYKIFKYFPKIEVIMGGTGFNEMIIDSLLFDPEMEIYSDLSPFLRYFTFMITKRYLSDEELKPQIMKRLKNFIKVKSSTFSEEKESRIVIIEDETGENQDINNIHFRSKNNDELVSYKKLKLENIVDFISHIVLGPKNKITVEELKRFLIKQFSEEKIKHIVIEKSDIPYV</sequence>
<dbReference type="InterPro" id="IPR021352">
    <property type="entry name" value="DUF2971"/>
</dbReference>
<proteinExistence type="predicted"/>
<accession>A0AAD0MNL1</accession>
<dbReference type="RefSeq" id="WP_008794204.1">
    <property type="nucleotide sequence ID" value="NZ_CABKNO010000002.1"/>
</dbReference>
<evidence type="ECO:0000313" key="1">
    <source>
        <dbReference type="EMBL" id="AVQ24301.1"/>
    </source>
</evidence>
<dbReference type="KEGG" id="fpei:C4N17_00425"/>
<name>A0AAD0MNL1_9FUSO</name>
<dbReference type="EMBL" id="CP028108">
    <property type="protein sequence ID" value="AVQ24301.1"/>
    <property type="molecule type" value="Genomic_DNA"/>
</dbReference>
<evidence type="ECO:0000313" key="2">
    <source>
        <dbReference type="Proteomes" id="UP000241472"/>
    </source>
</evidence>
<protein>
    <submittedName>
        <fullName evidence="1">DUF2971 domain-containing protein</fullName>
    </submittedName>
</protein>
<organism evidence="1 2">
    <name type="scientific">Fusobacterium periodonticum</name>
    <dbReference type="NCBI Taxonomy" id="860"/>
    <lineage>
        <taxon>Bacteria</taxon>
        <taxon>Fusobacteriati</taxon>
        <taxon>Fusobacteriota</taxon>
        <taxon>Fusobacteriia</taxon>
        <taxon>Fusobacteriales</taxon>
        <taxon>Fusobacteriaceae</taxon>
        <taxon>Fusobacterium</taxon>
    </lineage>
</organism>
<reference evidence="1 2" key="1">
    <citation type="submission" date="2018-03" db="EMBL/GenBank/DDBJ databases">
        <title>Complete Fusobacterium genomes using hybrid Minion sequencing.</title>
        <authorList>
            <person name="Slade D.J."/>
            <person name="Lahmers K."/>
        </authorList>
    </citation>
    <scope>NUCLEOTIDE SEQUENCE [LARGE SCALE GENOMIC DNA]</scope>
    <source>
        <strain evidence="1 2">2_1_31</strain>
    </source>
</reference>
<dbReference type="AlphaFoldDB" id="A0AAD0MNL1"/>